<keyword evidence="1" id="KW-0812">Transmembrane</keyword>
<dbReference type="SUPFAM" id="SSF103501">
    <property type="entry name" value="Respiratory nitrate reductase 1 gamma chain"/>
    <property type="match status" value="1"/>
</dbReference>
<gene>
    <name evidence="3" type="ORF">METZ01_LOCUS342938</name>
</gene>
<proteinExistence type="predicted"/>
<dbReference type="PROSITE" id="PS00198">
    <property type="entry name" value="4FE4S_FER_1"/>
    <property type="match status" value="1"/>
</dbReference>
<dbReference type="EMBL" id="UINC01117572">
    <property type="protein sequence ID" value="SVC90084.1"/>
    <property type="molecule type" value="Genomic_DNA"/>
</dbReference>
<evidence type="ECO:0000256" key="1">
    <source>
        <dbReference type="SAM" id="Phobius"/>
    </source>
</evidence>
<dbReference type="GO" id="GO:0051536">
    <property type="term" value="F:iron-sulfur cluster binding"/>
    <property type="evidence" value="ECO:0007669"/>
    <property type="project" value="InterPro"/>
</dbReference>
<name>A0A382QX56_9ZZZZ</name>
<feature type="transmembrane region" description="Helical" evidence="1">
    <location>
        <begin position="175"/>
        <end position="191"/>
    </location>
</feature>
<keyword evidence="1" id="KW-0472">Membrane</keyword>
<dbReference type="InterPro" id="IPR009051">
    <property type="entry name" value="Helical_ferredxn"/>
</dbReference>
<dbReference type="Gene3D" id="1.10.1060.10">
    <property type="entry name" value="Alpha-helical ferredoxin"/>
    <property type="match status" value="1"/>
</dbReference>
<dbReference type="PROSITE" id="PS51379">
    <property type="entry name" value="4FE4S_FER_2"/>
    <property type="match status" value="1"/>
</dbReference>
<dbReference type="InterPro" id="IPR017896">
    <property type="entry name" value="4Fe4S_Fe-S-bd"/>
</dbReference>
<dbReference type="SUPFAM" id="SSF46548">
    <property type="entry name" value="alpha-helical ferredoxin"/>
    <property type="match status" value="1"/>
</dbReference>
<protein>
    <recommendedName>
        <fullName evidence="2">4Fe-4S ferredoxin-type domain-containing protein</fullName>
    </recommendedName>
</protein>
<feature type="transmembrane region" description="Helical" evidence="1">
    <location>
        <begin position="145"/>
        <end position="163"/>
    </location>
</feature>
<evidence type="ECO:0000259" key="2">
    <source>
        <dbReference type="PROSITE" id="PS51379"/>
    </source>
</evidence>
<dbReference type="InterPro" id="IPR017900">
    <property type="entry name" value="4Fe4S_Fe_S_CS"/>
</dbReference>
<dbReference type="Gene3D" id="1.20.950.20">
    <property type="entry name" value="Transmembrane di-heme cytochromes, Chain C"/>
    <property type="match status" value="1"/>
</dbReference>
<reference evidence="3" key="1">
    <citation type="submission" date="2018-05" db="EMBL/GenBank/DDBJ databases">
        <authorList>
            <person name="Lanie J.A."/>
            <person name="Ng W.-L."/>
            <person name="Kazmierczak K.M."/>
            <person name="Andrzejewski T.M."/>
            <person name="Davidsen T.M."/>
            <person name="Wayne K.J."/>
            <person name="Tettelin H."/>
            <person name="Glass J.I."/>
            <person name="Rusch D."/>
            <person name="Podicherti R."/>
            <person name="Tsui H.-C.T."/>
            <person name="Winkler M.E."/>
        </authorList>
    </citation>
    <scope>NUCLEOTIDE SEQUENCE</scope>
</reference>
<feature type="transmembrane region" description="Helical" evidence="1">
    <location>
        <begin position="110"/>
        <end position="133"/>
    </location>
</feature>
<organism evidence="3">
    <name type="scientific">marine metagenome</name>
    <dbReference type="NCBI Taxonomy" id="408172"/>
    <lineage>
        <taxon>unclassified sequences</taxon>
        <taxon>metagenomes</taxon>
        <taxon>ecological metagenomes</taxon>
    </lineage>
</organism>
<keyword evidence="1" id="KW-1133">Transmembrane helix</keyword>
<feature type="non-terminal residue" evidence="3">
    <location>
        <position position="273"/>
    </location>
</feature>
<feature type="transmembrane region" description="Helical" evidence="1">
    <location>
        <begin position="69"/>
        <end position="90"/>
    </location>
</feature>
<dbReference type="AlphaFoldDB" id="A0A382QX56"/>
<accession>A0A382QX56</accession>
<feature type="non-terminal residue" evidence="3">
    <location>
        <position position="1"/>
    </location>
</feature>
<sequence length="273" mass="31212">VEGAFSFVEKLVLTIGIFVVLSSFIFELWRRLRIVFKGRESLPFDRFGTRIWRVIKESFFHEKIIGGRFWPGLMHGLVFWGFIVFGLVTLDHFAIGYDHPLMSDSTHKNYSYIVIPFSILVLIGISTLTYRRFITRPKALGEKSLTSGLVAVFITVLMVTYLLGEMKLSPLVWRVNWWLHTITIMAFIVLIPRSKHLHLVLAPINIFFKPFEQESHTPVDINLEGSEDELDAMLSDLTRMTKNQALDIFSCVECGRCLDVCPASRGGGILDPK</sequence>
<evidence type="ECO:0000313" key="3">
    <source>
        <dbReference type="EMBL" id="SVC90084.1"/>
    </source>
</evidence>
<dbReference type="InterPro" id="IPR036197">
    <property type="entry name" value="NarG-like_sf"/>
</dbReference>
<feature type="transmembrane region" description="Helical" evidence="1">
    <location>
        <begin position="12"/>
        <end position="29"/>
    </location>
</feature>
<feature type="domain" description="4Fe-4S ferredoxin-type" evidence="2">
    <location>
        <begin position="242"/>
        <end position="273"/>
    </location>
</feature>